<gene>
    <name evidence="2" type="ORF">HAX54_000932</name>
</gene>
<sequence length="97" mass="10631">MRFAGALLRLADLLSGLTSDPFMFSALAYAIRKYKSAARRSGSPNLHVQHASREVSSGVRSELVFSLTQQGLQAISILSTIWLFQILHSRGEVGARL</sequence>
<dbReference type="Proteomes" id="UP000823775">
    <property type="component" value="Unassembled WGS sequence"/>
</dbReference>
<keyword evidence="1" id="KW-0732">Signal</keyword>
<keyword evidence="3" id="KW-1185">Reference proteome</keyword>
<reference evidence="2 3" key="1">
    <citation type="journal article" date="2021" name="BMC Genomics">
        <title>Datura genome reveals duplications of psychoactive alkaloid biosynthetic genes and high mutation rate following tissue culture.</title>
        <authorList>
            <person name="Rajewski A."/>
            <person name="Carter-House D."/>
            <person name="Stajich J."/>
            <person name="Litt A."/>
        </authorList>
    </citation>
    <scope>NUCLEOTIDE SEQUENCE [LARGE SCALE GENOMIC DNA]</scope>
    <source>
        <strain evidence="2">AR-01</strain>
    </source>
</reference>
<dbReference type="EMBL" id="JACEIK010010324">
    <property type="protein sequence ID" value="MCE3215121.1"/>
    <property type="molecule type" value="Genomic_DNA"/>
</dbReference>
<evidence type="ECO:0000313" key="3">
    <source>
        <dbReference type="Proteomes" id="UP000823775"/>
    </source>
</evidence>
<protein>
    <submittedName>
        <fullName evidence="2">Uncharacterized protein</fullName>
    </submittedName>
</protein>
<feature type="chain" id="PRO_5047488986" evidence="1">
    <location>
        <begin position="20"/>
        <end position="97"/>
    </location>
</feature>
<proteinExistence type="predicted"/>
<evidence type="ECO:0000313" key="2">
    <source>
        <dbReference type="EMBL" id="MCE3215121.1"/>
    </source>
</evidence>
<feature type="signal peptide" evidence="1">
    <location>
        <begin position="1"/>
        <end position="19"/>
    </location>
</feature>
<evidence type="ECO:0000256" key="1">
    <source>
        <dbReference type="SAM" id="SignalP"/>
    </source>
</evidence>
<accession>A0ABS8WUB1</accession>
<organism evidence="2 3">
    <name type="scientific">Datura stramonium</name>
    <name type="common">Jimsonweed</name>
    <name type="synonym">Common thornapple</name>
    <dbReference type="NCBI Taxonomy" id="4076"/>
    <lineage>
        <taxon>Eukaryota</taxon>
        <taxon>Viridiplantae</taxon>
        <taxon>Streptophyta</taxon>
        <taxon>Embryophyta</taxon>
        <taxon>Tracheophyta</taxon>
        <taxon>Spermatophyta</taxon>
        <taxon>Magnoliopsida</taxon>
        <taxon>eudicotyledons</taxon>
        <taxon>Gunneridae</taxon>
        <taxon>Pentapetalae</taxon>
        <taxon>asterids</taxon>
        <taxon>lamiids</taxon>
        <taxon>Solanales</taxon>
        <taxon>Solanaceae</taxon>
        <taxon>Solanoideae</taxon>
        <taxon>Datureae</taxon>
        <taxon>Datura</taxon>
    </lineage>
</organism>
<name>A0ABS8WUB1_DATST</name>
<comment type="caution">
    <text evidence="2">The sequence shown here is derived from an EMBL/GenBank/DDBJ whole genome shotgun (WGS) entry which is preliminary data.</text>
</comment>